<dbReference type="GO" id="GO:0005576">
    <property type="term" value="C:extracellular region"/>
    <property type="evidence" value="ECO:0007669"/>
    <property type="project" value="UniProtKB-SubCell"/>
</dbReference>
<dbReference type="AlphaFoldDB" id="A0A9P7XJF1"/>
<dbReference type="Pfam" id="PF20147">
    <property type="entry name" value="Crinkler"/>
    <property type="match status" value="1"/>
</dbReference>
<accession>A0A9P7XJF1</accession>
<feature type="chain" id="PRO_5040166576" description="Crinkler effector protein N-terminal domain-containing protein" evidence="5">
    <location>
        <begin position="21"/>
        <end position="560"/>
    </location>
</feature>
<feature type="region of interest" description="Disordered" evidence="4">
    <location>
        <begin position="386"/>
        <end position="405"/>
    </location>
</feature>
<feature type="compositionally biased region" description="Acidic residues" evidence="4">
    <location>
        <begin position="393"/>
        <end position="403"/>
    </location>
</feature>
<evidence type="ECO:0000313" key="8">
    <source>
        <dbReference type="Proteomes" id="UP000707451"/>
    </source>
</evidence>
<name>A0A9P7XJF1_9FUNG</name>
<evidence type="ECO:0000313" key="7">
    <source>
        <dbReference type="EMBL" id="KAG9062475.1"/>
    </source>
</evidence>
<dbReference type="Proteomes" id="UP000707451">
    <property type="component" value="Unassembled WGS sequence"/>
</dbReference>
<evidence type="ECO:0000256" key="1">
    <source>
        <dbReference type="ARBA" id="ARBA00004340"/>
    </source>
</evidence>
<feature type="compositionally biased region" description="Acidic residues" evidence="4">
    <location>
        <begin position="514"/>
        <end position="529"/>
    </location>
</feature>
<keyword evidence="3" id="KW-0964">Secreted</keyword>
<dbReference type="OrthoDB" id="2410986at2759"/>
<organism evidence="7 8">
    <name type="scientific">Linnemannia hyalina</name>
    <dbReference type="NCBI Taxonomy" id="64524"/>
    <lineage>
        <taxon>Eukaryota</taxon>
        <taxon>Fungi</taxon>
        <taxon>Fungi incertae sedis</taxon>
        <taxon>Mucoromycota</taxon>
        <taxon>Mortierellomycotina</taxon>
        <taxon>Mortierellomycetes</taxon>
        <taxon>Mortierellales</taxon>
        <taxon>Mortierellaceae</taxon>
        <taxon>Linnemannia</taxon>
    </lineage>
</organism>
<protein>
    <recommendedName>
        <fullName evidence="6">Crinkler effector protein N-terminal domain-containing protein</fullName>
    </recommendedName>
</protein>
<sequence>MAANTLTLFCLISGNSTSCAFPLHLSAGDTIGALKKAIIGKNPGAFEDIDAKDLVFWRATIPANENAGDERVIKLDDLDDKTKLDNPRTCLAKLFPETPDDNTYIVVERPKATSTPHTLELKAKMEELLMEIEDLRRAKGTFTLNVVVRPNRTESFPWTTDTDTATISKLEKAIYAVYPDKEDDEAVLAVIHPRGISEGTEYPSDDAHFRDIIQLYRRTNIKTFTVALETPTKKYTDFTLKEVNSLYGISNMETPTMSDLPPFTGISTEPLHSKEHKESLRRLLDELDSRIRAIPSDTFANEATCSAYVCSFLTQAVLIFNGELTLAPGRPLRGRHGHGKVDYAIEALAKDGSRHVLGVTEVKHEEYRKGLAQNLVQLESSLTARKRKRSCDDNGDEEREEDSSVPMRAYGIVTDATFWFFVECTIDPSQDSGDCPKFRISRLDEIVNYKKSTWREEAASILGQIVWLMRKMHSDIPGRELQLKKQKFTTSGQSSPPTGNILSEAVMDNHDGSDSDNDGSDDGSNDEDVEVHGTDLRDDDIEDDGQVYIDYPWRKFESLA</sequence>
<dbReference type="GO" id="GO:0043657">
    <property type="term" value="C:host cell"/>
    <property type="evidence" value="ECO:0007669"/>
    <property type="project" value="UniProtKB-SubCell"/>
</dbReference>
<feature type="region of interest" description="Disordered" evidence="4">
    <location>
        <begin position="485"/>
        <end position="543"/>
    </location>
</feature>
<dbReference type="InterPro" id="IPR045379">
    <property type="entry name" value="Crinkler_N"/>
</dbReference>
<proteinExistence type="predicted"/>
<evidence type="ECO:0000256" key="2">
    <source>
        <dbReference type="ARBA" id="ARBA00004613"/>
    </source>
</evidence>
<feature type="signal peptide" evidence="5">
    <location>
        <begin position="1"/>
        <end position="20"/>
    </location>
</feature>
<feature type="domain" description="Crinkler effector protein N-terminal" evidence="6">
    <location>
        <begin position="6"/>
        <end position="108"/>
    </location>
</feature>
<evidence type="ECO:0000256" key="3">
    <source>
        <dbReference type="ARBA" id="ARBA00022525"/>
    </source>
</evidence>
<keyword evidence="8" id="KW-1185">Reference proteome</keyword>
<evidence type="ECO:0000256" key="5">
    <source>
        <dbReference type="SAM" id="SignalP"/>
    </source>
</evidence>
<evidence type="ECO:0000259" key="6">
    <source>
        <dbReference type="Pfam" id="PF20147"/>
    </source>
</evidence>
<dbReference type="EMBL" id="JAHRHY010000019">
    <property type="protein sequence ID" value="KAG9062475.1"/>
    <property type="molecule type" value="Genomic_DNA"/>
</dbReference>
<reference evidence="7" key="1">
    <citation type="submission" date="2021-06" db="EMBL/GenBank/DDBJ databases">
        <title>Genome Sequence of Mortierella hyaline Strain SCG-10, a Cold-Adapted, Nitrate-Reducing Fungus Isolated from Soil in Minnesota, USA.</title>
        <authorList>
            <person name="Aldossari N."/>
        </authorList>
    </citation>
    <scope>NUCLEOTIDE SEQUENCE</scope>
    <source>
        <strain evidence="7">SCG-10</strain>
    </source>
</reference>
<comment type="subcellular location">
    <subcellularLocation>
        <location evidence="1">Host cell</location>
    </subcellularLocation>
    <subcellularLocation>
        <location evidence="2">Secreted</location>
    </subcellularLocation>
</comment>
<keyword evidence="5" id="KW-0732">Signal</keyword>
<gene>
    <name evidence="7" type="ORF">KI688_005390</name>
</gene>
<comment type="caution">
    <text evidence="7">The sequence shown here is derived from an EMBL/GenBank/DDBJ whole genome shotgun (WGS) entry which is preliminary data.</text>
</comment>
<evidence type="ECO:0000256" key="4">
    <source>
        <dbReference type="SAM" id="MobiDB-lite"/>
    </source>
</evidence>
<feature type="compositionally biased region" description="Polar residues" evidence="4">
    <location>
        <begin position="488"/>
        <end position="501"/>
    </location>
</feature>